<dbReference type="EMBL" id="CP017815">
    <property type="protein sequence ID" value="APA06755.1"/>
    <property type="molecule type" value="Genomic_DNA"/>
</dbReference>
<feature type="signal peptide" evidence="1">
    <location>
        <begin position="1"/>
        <end position="18"/>
    </location>
</feature>
<dbReference type="AlphaFoldDB" id="A0A1D9PVL2"/>
<reference evidence="3" key="1">
    <citation type="journal article" date="2017" name="Genome Biol. Evol.">
        <title>The complete genome sequence of the phytopathogenic fungus Sclerotinia sclerotiorum reveals insights into the genome architecture of broad host range pathogens.</title>
        <authorList>
            <person name="Derbyshire M."/>
            <person name="Denton-Giles M."/>
            <person name="Hegedus D."/>
            <person name="Seifbarghy S."/>
            <person name="Rollins J."/>
            <person name="van Kan J."/>
            <person name="Seidl M.F."/>
            <person name="Faino L."/>
            <person name="Mbengue M."/>
            <person name="Navaud O."/>
            <person name="Raffaele S."/>
            <person name="Hammond-Kosack K."/>
            <person name="Heard S."/>
            <person name="Oliver R."/>
        </authorList>
    </citation>
    <scope>NUCLEOTIDE SEQUENCE [LARGE SCALE GENOMIC DNA]</scope>
    <source>
        <strain evidence="3">ATCC 18683 / 1980 / Ss-1</strain>
    </source>
</reference>
<proteinExistence type="predicted"/>
<evidence type="ECO:0000313" key="3">
    <source>
        <dbReference type="Proteomes" id="UP000177798"/>
    </source>
</evidence>
<dbReference type="OrthoDB" id="3557054at2759"/>
<sequence>MQLQRFVITAIVFPLAMAAPIANIAGENQGSTATRVVDKYDTVASTPMTLRARQLLWTFLAPFGLEPVVDGINDTLLAIGAK</sequence>
<evidence type="ECO:0000313" key="2">
    <source>
        <dbReference type="EMBL" id="APA06755.1"/>
    </source>
</evidence>
<gene>
    <name evidence="2" type="ORF">sscle_02g015250</name>
</gene>
<name>A0A1D9PVL2_SCLS1</name>
<dbReference type="Proteomes" id="UP000177798">
    <property type="component" value="Chromosome 2"/>
</dbReference>
<organism evidence="2 3">
    <name type="scientific">Sclerotinia sclerotiorum (strain ATCC 18683 / 1980 / Ss-1)</name>
    <name type="common">White mold</name>
    <name type="synonym">Whetzelinia sclerotiorum</name>
    <dbReference type="NCBI Taxonomy" id="665079"/>
    <lineage>
        <taxon>Eukaryota</taxon>
        <taxon>Fungi</taxon>
        <taxon>Dikarya</taxon>
        <taxon>Ascomycota</taxon>
        <taxon>Pezizomycotina</taxon>
        <taxon>Leotiomycetes</taxon>
        <taxon>Helotiales</taxon>
        <taxon>Sclerotiniaceae</taxon>
        <taxon>Sclerotinia</taxon>
    </lineage>
</organism>
<dbReference type="VEuPathDB" id="FungiDB:sscle_02g015250"/>
<protein>
    <submittedName>
        <fullName evidence="2">Uncharacterized protein</fullName>
    </submittedName>
</protein>
<accession>A0A1D9PVL2</accession>
<feature type="chain" id="PRO_5009444955" evidence="1">
    <location>
        <begin position="19"/>
        <end position="82"/>
    </location>
</feature>
<keyword evidence="1" id="KW-0732">Signal</keyword>
<evidence type="ECO:0000256" key="1">
    <source>
        <dbReference type="SAM" id="SignalP"/>
    </source>
</evidence>